<proteinExistence type="predicted"/>
<reference evidence="1" key="1">
    <citation type="journal article" date="2021" name="Proc. Natl. Acad. Sci. U.S.A.">
        <title>A Catalog of Tens of Thousands of Viruses from Human Metagenomes Reveals Hidden Associations with Chronic Diseases.</title>
        <authorList>
            <person name="Tisza M.J."/>
            <person name="Buck C.B."/>
        </authorList>
    </citation>
    <scope>NUCLEOTIDE SEQUENCE</scope>
    <source>
        <strain evidence="1">CtCo31</strain>
    </source>
</reference>
<evidence type="ECO:0000313" key="1">
    <source>
        <dbReference type="EMBL" id="DAF95685.1"/>
    </source>
</evidence>
<organism evidence="1">
    <name type="scientific">Myoviridae sp. ctCo31</name>
    <dbReference type="NCBI Taxonomy" id="2825053"/>
    <lineage>
        <taxon>Viruses</taxon>
        <taxon>Duplodnaviria</taxon>
        <taxon>Heunggongvirae</taxon>
        <taxon>Uroviricota</taxon>
        <taxon>Caudoviricetes</taxon>
    </lineage>
</organism>
<dbReference type="EMBL" id="BK016109">
    <property type="protein sequence ID" value="DAF95685.1"/>
    <property type="molecule type" value="Genomic_DNA"/>
</dbReference>
<protein>
    <submittedName>
        <fullName evidence="1">Uncharacterized protein</fullName>
    </submittedName>
</protein>
<name>A0A8S5UMH8_9CAUD</name>
<accession>A0A8S5UMH8</accession>
<sequence length="95" mass="11291">MNLDLSELKQNVKLFRESFKYDFTLESCNSFLLKVLMFTKDVTCNGFVENVKLKAVKKALEYGILKFKDPDNFQVTRYQELLLKAIDEMEKYFNE</sequence>